<name>A0ACC0AXJ3_CATRO</name>
<proteinExistence type="predicted"/>
<gene>
    <name evidence="1" type="ORF">M9H77_24505</name>
</gene>
<dbReference type="EMBL" id="CM044705">
    <property type="protein sequence ID" value="KAI5665182.1"/>
    <property type="molecule type" value="Genomic_DNA"/>
</dbReference>
<dbReference type="Proteomes" id="UP001060085">
    <property type="component" value="Linkage Group LG05"/>
</dbReference>
<accession>A0ACC0AXJ3</accession>
<sequence length="555" mass="62124">MEPKSPSKLKSQNLGFSQFPRTIKIGILLLVFLIVGLVGGFLISGNTLVHYFFKRDSYYTVVLDCGSTGTRVNVYRWMVKGSGSDGNLPVLLLSYPEYFDRNHGCQYHCMQTEPGLDKFVGNASGVAVSLEPLIHLAEQWVPLDMHELTPIFVFATAGMRRLSYQDSRQVLEDVEDVVKKHRFLYRQNWIRVLSGKEEAYYGWIALNYKMGIFGKASRSPTLGLLDLGGSSLQVVTEVDELRQDEHIVISKVGKFQHRILSYSLPAFGLNEAFDRTVAMLSHSHALTENTVGKFEIRHPCLSSGLLQNYTCHSCFGQTPASSENITAEMEENEPNSMLLFGGSNWEECKILARAASVNSSSQELSWNQDHSNCLGFFSHAGNKMLNLTAGSHPVRHYHALSGFYAVQKKLNLSSRANLTKMWEIGKHLCSKSEVDESSISAQDCFRVPYMASLIEDALCLRNVEIRFGPGDLSWTLGAALVEGEYLWLSPAKSQNIIFSLKRKELISSPLLLFILLLCLVFIVYRSQIKLPMLGRKNSPAKASLPSNLSSKRQPE</sequence>
<reference evidence="2" key="1">
    <citation type="journal article" date="2023" name="Nat. Plants">
        <title>Single-cell RNA sequencing provides a high-resolution roadmap for understanding the multicellular compartmentation of specialized metabolism.</title>
        <authorList>
            <person name="Sun S."/>
            <person name="Shen X."/>
            <person name="Li Y."/>
            <person name="Li Y."/>
            <person name="Wang S."/>
            <person name="Li R."/>
            <person name="Zhang H."/>
            <person name="Shen G."/>
            <person name="Guo B."/>
            <person name="Wei J."/>
            <person name="Xu J."/>
            <person name="St-Pierre B."/>
            <person name="Chen S."/>
            <person name="Sun C."/>
        </authorList>
    </citation>
    <scope>NUCLEOTIDE SEQUENCE [LARGE SCALE GENOMIC DNA]</scope>
</reference>
<protein>
    <submittedName>
        <fullName evidence="1">Uncharacterized protein</fullName>
    </submittedName>
</protein>
<organism evidence="1 2">
    <name type="scientific">Catharanthus roseus</name>
    <name type="common">Madagascar periwinkle</name>
    <name type="synonym">Vinca rosea</name>
    <dbReference type="NCBI Taxonomy" id="4058"/>
    <lineage>
        <taxon>Eukaryota</taxon>
        <taxon>Viridiplantae</taxon>
        <taxon>Streptophyta</taxon>
        <taxon>Embryophyta</taxon>
        <taxon>Tracheophyta</taxon>
        <taxon>Spermatophyta</taxon>
        <taxon>Magnoliopsida</taxon>
        <taxon>eudicotyledons</taxon>
        <taxon>Gunneridae</taxon>
        <taxon>Pentapetalae</taxon>
        <taxon>asterids</taxon>
        <taxon>lamiids</taxon>
        <taxon>Gentianales</taxon>
        <taxon>Apocynaceae</taxon>
        <taxon>Rauvolfioideae</taxon>
        <taxon>Vinceae</taxon>
        <taxon>Catharanthinae</taxon>
        <taxon>Catharanthus</taxon>
    </lineage>
</organism>
<evidence type="ECO:0000313" key="2">
    <source>
        <dbReference type="Proteomes" id="UP001060085"/>
    </source>
</evidence>
<keyword evidence="2" id="KW-1185">Reference proteome</keyword>
<comment type="caution">
    <text evidence="1">The sequence shown here is derived from an EMBL/GenBank/DDBJ whole genome shotgun (WGS) entry which is preliminary data.</text>
</comment>
<evidence type="ECO:0000313" key="1">
    <source>
        <dbReference type="EMBL" id="KAI5665182.1"/>
    </source>
</evidence>